<name>A0A844SLN8_9BRAD</name>
<evidence type="ECO:0000313" key="2">
    <source>
        <dbReference type="EMBL" id="MVT64844.1"/>
    </source>
</evidence>
<dbReference type="AlphaFoldDB" id="A0A844SLN8"/>
<protein>
    <submittedName>
        <fullName evidence="2">Uncharacterized protein</fullName>
    </submittedName>
</protein>
<dbReference type="Proteomes" id="UP000436468">
    <property type="component" value="Unassembled WGS sequence"/>
</dbReference>
<reference evidence="2 3" key="1">
    <citation type="submission" date="2019-12" db="EMBL/GenBank/DDBJ databases">
        <title>Draft genome sequences Bradyrhizobium cajani AMBPC1010, Bradyrhizobium pachyrhizi AMBPC1040 and Bradyrhizobium yuanmingense ALSPC3051, three plant growth promoting strains isolated from nodules of Cajanus cajan L. in Dominican Republic.</title>
        <authorList>
            <person name="Flores-Felix J.D."/>
            <person name="Araujo J."/>
            <person name="Diaz-Alcantara C."/>
            <person name="Gonzalez-Andres F."/>
            <person name="Velazquez E."/>
        </authorList>
    </citation>
    <scope>NUCLEOTIDE SEQUENCE [LARGE SCALE GENOMIC DNA]</scope>
    <source>
        <strain evidence="2 3">1040</strain>
    </source>
</reference>
<organism evidence="2 3">
    <name type="scientific">Bradyrhizobium pachyrhizi</name>
    <dbReference type="NCBI Taxonomy" id="280333"/>
    <lineage>
        <taxon>Bacteria</taxon>
        <taxon>Pseudomonadati</taxon>
        <taxon>Pseudomonadota</taxon>
        <taxon>Alphaproteobacteria</taxon>
        <taxon>Hyphomicrobiales</taxon>
        <taxon>Nitrobacteraceae</taxon>
        <taxon>Bradyrhizobium</taxon>
    </lineage>
</organism>
<keyword evidence="3" id="KW-1185">Reference proteome</keyword>
<dbReference type="RefSeq" id="WP_157342062.1">
    <property type="nucleotide sequence ID" value="NZ_WQNF01000004.1"/>
</dbReference>
<proteinExistence type="predicted"/>
<evidence type="ECO:0000256" key="1">
    <source>
        <dbReference type="SAM" id="MobiDB-lite"/>
    </source>
</evidence>
<feature type="region of interest" description="Disordered" evidence="1">
    <location>
        <begin position="149"/>
        <end position="177"/>
    </location>
</feature>
<dbReference type="EMBL" id="WQNF01000004">
    <property type="protein sequence ID" value="MVT64844.1"/>
    <property type="molecule type" value="Genomic_DNA"/>
</dbReference>
<accession>A0A844SLN8</accession>
<gene>
    <name evidence="2" type="ORF">GPL21_06955</name>
</gene>
<evidence type="ECO:0000313" key="3">
    <source>
        <dbReference type="Proteomes" id="UP000436468"/>
    </source>
</evidence>
<sequence>MAQDRDWRTEFMLSHTRLFDVVPDEPERSFGYPRCEAGWRDILDRLCFRIQSALKENEKFEFVRIKEKFGVLRIDWNGELSDETATSIHEAVNLATARSACTCDLCGAEGRLYSDDGWLATSCSEHAAGEAVAVRSGFENVRVMRRRPGSPDMYQARYDRETDSLIEVSSPSPDPEQ</sequence>
<comment type="caution">
    <text evidence="2">The sequence shown here is derived from an EMBL/GenBank/DDBJ whole genome shotgun (WGS) entry which is preliminary data.</text>
</comment>